<reference evidence="7" key="3">
    <citation type="submission" date="2020-05" db="EMBL/GenBank/DDBJ databases">
        <title>Electrophorus electricus (electric eel) genome, fEleEle1, primary haplotype.</title>
        <authorList>
            <person name="Myers G."/>
            <person name="Meyer A."/>
            <person name="Fedrigo O."/>
            <person name="Formenti G."/>
            <person name="Rhie A."/>
            <person name="Tracey A."/>
            <person name="Sims Y."/>
            <person name="Jarvis E.D."/>
        </authorList>
    </citation>
    <scope>NUCLEOTIDE SEQUENCE [LARGE SCALE GENOMIC DNA]</scope>
</reference>
<dbReference type="STRING" id="8005.ENSEEEP00000031431"/>
<keyword evidence="4 6" id="KW-1133">Transmembrane helix</keyword>
<feature type="transmembrane region" description="Helical" evidence="6">
    <location>
        <begin position="156"/>
        <end position="184"/>
    </location>
</feature>
<reference evidence="8" key="1">
    <citation type="journal article" date="2014" name="Science">
        <title>Nonhuman genetics. Genomic basis for the convergent evolution of electric organs.</title>
        <authorList>
            <person name="Gallant J.R."/>
            <person name="Traeger L.L."/>
            <person name="Volkening J.D."/>
            <person name="Moffett H."/>
            <person name="Chen P.H."/>
            <person name="Novina C.D."/>
            <person name="Phillips G.N.Jr."/>
            <person name="Anand R."/>
            <person name="Wells G.B."/>
            <person name="Pinch M."/>
            <person name="Guth R."/>
            <person name="Unguez G.A."/>
            <person name="Albert J.S."/>
            <person name="Zakon H.H."/>
            <person name="Samanta M.P."/>
            <person name="Sussman M.R."/>
        </authorList>
    </citation>
    <scope>NUCLEOTIDE SEQUENCE [LARGE SCALE GENOMIC DNA]</scope>
</reference>
<dbReference type="AlphaFoldDB" id="A0A4W4G461"/>
<dbReference type="GeneTree" id="ENSGT00390000004700"/>
<feature type="transmembrane region" description="Helical" evidence="6">
    <location>
        <begin position="20"/>
        <end position="43"/>
    </location>
</feature>
<reference evidence="7" key="5">
    <citation type="submission" date="2025-09" db="UniProtKB">
        <authorList>
            <consortium name="Ensembl"/>
        </authorList>
    </citation>
    <scope>IDENTIFICATION</scope>
</reference>
<evidence type="ECO:0000313" key="7">
    <source>
        <dbReference type="Ensembl" id="ENSEEEP00000031431.2"/>
    </source>
</evidence>
<gene>
    <name evidence="7" type="primary">tmem54b</name>
</gene>
<proteinExistence type="inferred from homology"/>
<dbReference type="PANTHER" id="PTHR31258">
    <property type="entry name" value="KERATINOCYTE-ASSOCIATED PROTEIN 3"/>
    <property type="match status" value="1"/>
</dbReference>
<reference evidence="7" key="4">
    <citation type="submission" date="2025-08" db="UniProtKB">
        <authorList>
            <consortium name="Ensembl"/>
        </authorList>
    </citation>
    <scope>IDENTIFICATION</scope>
</reference>
<feature type="transmembrane region" description="Helical" evidence="6">
    <location>
        <begin position="88"/>
        <end position="116"/>
    </location>
</feature>
<evidence type="ECO:0000256" key="5">
    <source>
        <dbReference type="ARBA" id="ARBA00023136"/>
    </source>
</evidence>
<evidence type="ECO:0000256" key="3">
    <source>
        <dbReference type="ARBA" id="ARBA00022692"/>
    </source>
</evidence>
<keyword evidence="3 6" id="KW-0812">Transmembrane</keyword>
<name>A0A4W4G461_ELEEL</name>
<protein>
    <recommendedName>
        <fullName evidence="9">Transmembrane protein 54b</fullName>
    </recommendedName>
</protein>
<evidence type="ECO:0000313" key="8">
    <source>
        <dbReference type="Proteomes" id="UP000314983"/>
    </source>
</evidence>
<evidence type="ECO:0000256" key="1">
    <source>
        <dbReference type="ARBA" id="ARBA00004141"/>
    </source>
</evidence>
<dbReference type="CTD" id="557625"/>
<evidence type="ECO:0000256" key="4">
    <source>
        <dbReference type="ARBA" id="ARBA00022989"/>
    </source>
</evidence>
<comment type="similarity">
    <text evidence="2">Belongs to the TMEM54 family.</text>
</comment>
<comment type="subcellular location">
    <subcellularLocation>
        <location evidence="1">Membrane</location>
        <topology evidence="1">Multi-pass membrane protein</topology>
    </subcellularLocation>
</comment>
<dbReference type="Pfam" id="PF12304">
    <property type="entry name" value="BCLP"/>
    <property type="match status" value="1"/>
</dbReference>
<dbReference type="Ensembl" id="ENSEEET00000031810.2">
    <property type="protein sequence ID" value="ENSEEEP00000031431.2"/>
    <property type="gene ID" value="ENSEEEG00000015035.2"/>
</dbReference>
<sequence length="270" mass="29057">MANSGVFCANLEEPRSIMKLGLSMVLVGHVNFLLAALVHGTVLRNVSLNPQTMEYAVANIIALAAGLVGAVVGILAMVLSKHEKSRGLVWSVCMLSAASGLLAAASVIGLIVSMVWTINHGSKGLLDQCNLPDGISSFSITDECPFDPTRIYSTTLILWGPLILMSVVEGVFSGRCVAVCIFFLHCKPRTHYEAKSVKTLRAAEPLVLPCHAPPPCCCRGNGVARQLEWPKEHHELLHTSHLYSSTRSAPAESSSPIFNRAALNRASFWI</sequence>
<accession>A0A4W4G461</accession>
<dbReference type="GO" id="GO:0016020">
    <property type="term" value="C:membrane"/>
    <property type="evidence" value="ECO:0007669"/>
    <property type="project" value="UniProtKB-SubCell"/>
</dbReference>
<keyword evidence="8" id="KW-1185">Reference proteome</keyword>
<feature type="transmembrane region" description="Helical" evidence="6">
    <location>
        <begin position="55"/>
        <end position="76"/>
    </location>
</feature>
<dbReference type="InterPro" id="IPR020977">
    <property type="entry name" value="Beta-casein-like"/>
</dbReference>
<keyword evidence="5 6" id="KW-0472">Membrane</keyword>
<reference evidence="8" key="2">
    <citation type="journal article" date="2017" name="Sci. Adv.">
        <title>A tail of two voltages: Proteomic comparison of the three electric organs of the electric eel.</title>
        <authorList>
            <person name="Traeger L.L."/>
            <person name="Sabat G."/>
            <person name="Barrett-Wilt G.A."/>
            <person name="Wells G.B."/>
            <person name="Sussman M.R."/>
        </authorList>
    </citation>
    <scope>NUCLEOTIDE SEQUENCE [LARGE SCALE GENOMIC DNA]</scope>
</reference>
<dbReference type="OMA" id="QPKSLMK"/>
<dbReference type="Proteomes" id="UP000314983">
    <property type="component" value="Chromosome 8"/>
</dbReference>
<evidence type="ECO:0000256" key="6">
    <source>
        <dbReference type="SAM" id="Phobius"/>
    </source>
</evidence>
<evidence type="ECO:0000256" key="2">
    <source>
        <dbReference type="ARBA" id="ARBA00011030"/>
    </source>
</evidence>
<dbReference type="RefSeq" id="XP_026862189.2">
    <property type="nucleotide sequence ID" value="XM_027006388.2"/>
</dbReference>
<dbReference type="PANTHER" id="PTHR31258:SF5">
    <property type="entry name" value="TMEM54 PROTEIN-RELATED"/>
    <property type="match status" value="1"/>
</dbReference>
<organism evidence="7 8">
    <name type="scientific">Electrophorus electricus</name>
    <name type="common">Electric eel</name>
    <name type="synonym">Gymnotus electricus</name>
    <dbReference type="NCBI Taxonomy" id="8005"/>
    <lineage>
        <taxon>Eukaryota</taxon>
        <taxon>Metazoa</taxon>
        <taxon>Chordata</taxon>
        <taxon>Craniata</taxon>
        <taxon>Vertebrata</taxon>
        <taxon>Euteleostomi</taxon>
        <taxon>Actinopterygii</taxon>
        <taxon>Neopterygii</taxon>
        <taxon>Teleostei</taxon>
        <taxon>Ostariophysi</taxon>
        <taxon>Gymnotiformes</taxon>
        <taxon>Gymnotoidei</taxon>
        <taxon>Gymnotidae</taxon>
        <taxon>Electrophorus</taxon>
    </lineage>
</organism>
<evidence type="ECO:0008006" key="9">
    <source>
        <dbReference type="Google" id="ProtNLM"/>
    </source>
</evidence>
<dbReference type="GeneID" id="113575076"/>